<dbReference type="Gene3D" id="3.40.50.150">
    <property type="entry name" value="Vaccinia Virus protein VP39"/>
    <property type="match status" value="1"/>
</dbReference>
<sequence length="785" mass="90794">MVNERKTEQLVRKMLKEAGYYNNPNIIIEEQSSDNPRINKLLKTASKSGDGKGYPDFIISFVNQQDKLILIECKASTTKHESLDKKQYKDYAFDGVLLYANYCKKDFDVTAIVISGETEQEKKISTFLWIKESYYYKNIQNKLILNPQQLNEIITEQKKPISEEALIMKAVEYNKLLHSNSIPEVERCIIISSILVALQNKVFINEYKLYTHKENDRLIDDIVKFCKQILEDKQISKDKIQTIVTEYSKYKNNKQLTSPFIKDKKTKTNIPNNLLRNLIDDVNDNILPYIRDNKFDILGKFYTQFIKYAGGDKKTGLVLTPIHITEFFCDLINIQPNDIVFDPCCGTGGFLVSAMKAMVQNVKYEKNKQAEIKLNQLIGIEIRPDMFSHVCSNMMMRGDGKSNIFHGNCFDDELIKIVKKKKPNISFLNPPYSNGNAEEQLEFIENSLNCLTKGGECVAICQMSTALNTKGLTIKERLFQKHTLKAVLSMPEDLFYPVGVATVILIWEAHIPHDSNINTFFGYFKNDGFVKTKYKGRIDINNKWPSIKNEWLITYKNKQDKEGLSVNHPVKYHDEWLAEEYLTTNYDDLTDDIFIKKIKELIAFEFLNVHNNTLCSLTNEKQLLHRLNLNINKMKFFSIQELFMIERGKDIIKDLEQGDIPLVSSSSLNNGVKDNVQKGKKLFPANCITIANNGSIGSSFYQNKSFYATPDVTILRNKKLNVYNALFITILLEKEKYRFNYGRKWSNDKMKNSQIKVPTNDKGGADWEFMEEYIKSLPYSENFNK</sequence>
<dbReference type="GO" id="GO:0009307">
    <property type="term" value="P:DNA restriction-modification system"/>
    <property type="evidence" value="ECO:0007669"/>
    <property type="project" value="UniProtKB-KW"/>
</dbReference>
<dbReference type="REBASE" id="18513">
    <property type="entry name" value="PmaATORF472P"/>
</dbReference>
<dbReference type="Gene3D" id="3.90.220.20">
    <property type="entry name" value="DNA methylase specificity domains"/>
    <property type="match status" value="1"/>
</dbReference>
<evidence type="ECO:0000256" key="2">
    <source>
        <dbReference type="ARBA" id="ARBA00011900"/>
    </source>
</evidence>
<organism evidence="13">
    <name type="scientific">Phytoplasma mali (strain AT)</name>
    <dbReference type="NCBI Taxonomy" id="482235"/>
    <lineage>
        <taxon>Bacteria</taxon>
        <taxon>Bacillati</taxon>
        <taxon>Mycoplasmatota</taxon>
        <taxon>Mollicutes</taxon>
        <taxon>Acholeplasmatales</taxon>
        <taxon>Acholeplasmataceae</taxon>
        <taxon>Candidatus Phytoplasma</taxon>
        <taxon>16SrX (Apple proliferation group)</taxon>
    </lineage>
</organism>
<dbReference type="GO" id="GO:0009007">
    <property type="term" value="F:site-specific DNA-methyltransferase (adenine-specific) activity"/>
    <property type="evidence" value="ECO:0007669"/>
    <property type="project" value="UniProtKB-EC"/>
</dbReference>
<evidence type="ECO:0000256" key="3">
    <source>
        <dbReference type="ARBA" id="ARBA00022603"/>
    </source>
</evidence>
<dbReference type="STRING" id="37692.ATP_00026"/>
<dbReference type="Proteomes" id="UP000002020">
    <property type="component" value="Chromosome"/>
</dbReference>
<dbReference type="GO" id="GO:0008170">
    <property type="term" value="F:N-methyltransferase activity"/>
    <property type="evidence" value="ECO:0007669"/>
    <property type="project" value="InterPro"/>
</dbReference>
<gene>
    <name evidence="11" type="ordered locus">ATP_00026</name>
    <name evidence="12" type="ordered locus">ATP_00472</name>
</gene>
<name>B3R049_PHYMT</name>
<dbReference type="SUPFAM" id="SSF53335">
    <property type="entry name" value="S-adenosyl-L-methionine-dependent methyltransferases"/>
    <property type="match status" value="1"/>
</dbReference>
<dbReference type="KEGG" id="pml:ATP_00026"/>
<dbReference type="InterPro" id="IPR044946">
    <property type="entry name" value="Restrct_endonuc_typeI_TRD_sf"/>
</dbReference>
<evidence type="ECO:0000256" key="6">
    <source>
        <dbReference type="ARBA" id="ARBA00022747"/>
    </source>
</evidence>
<dbReference type="PANTHER" id="PTHR42933">
    <property type="entry name" value="SLR6095 PROTEIN"/>
    <property type="match status" value="1"/>
</dbReference>
<dbReference type="PRINTS" id="PR00507">
    <property type="entry name" value="N12N6MTFRASE"/>
</dbReference>
<dbReference type="KEGG" id="pml:ATP_00472"/>
<keyword evidence="6" id="KW-0680">Restriction system</keyword>
<dbReference type="HOGENOM" id="CLU_015410_2_1_14"/>
<reference evidence="11 13" key="1">
    <citation type="journal article" date="2008" name="BMC Genomics">
        <title>The linear chromosome of the plant-pathogenic mycoplasma 'Candidatus Phytoplasma mali'.</title>
        <authorList>
            <person name="Kube M."/>
            <person name="Schneider B."/>
            <person name="Kuhl H."/>
            <person name="Dandekar T."/>
            <person name="Heitmann K."/>
            <person name="Migdoll A.M."/>
            <person name="Reinhardt R."/>
            <person name="Seemueller E."/>
        </authorList>
    </citation>
    <scope>NUCLEOTIDE SEQUENCE [LARGE SCALE GENOMIC DNA]</scope>
    <source>
        <strain evidence="11 13">AT</strain>
    </source>
</reference>
<dbReference type="InterPro" id="IPR051537">
    <property type="entry name" value="DNA_Adenine_Mtase"/>
</dbReference>
<dbReference type="Pfam" id="PF01420">
    <property type="entry name" value="Methylase_S"/>
    <property type="match status" value="1"/>
</dbReference>
<evidence type="ECO:0000259" key="10">
    <source>
        <dbReference type="Pfam" id="PF02384"/>
    </source>
</evidence>
<keyword evidence="3 11" id="KW-0489">Methyltransferase</keyword>
<dbReference type="EMBL" id="CU469464">
    <property type="protein sequence ID" value="CAP18213.1"/>
    <property type="molecule type" value="Genomic_DNA"/>
</dbReference>
<dbReference type="EC" id="2.1.1.72" evidence="2"/>
<dbReference type="InterPro" id="IPR003356">
    <property type="entry name" value="DNA_methylase_A-5"/>
</dbReference>
<dbReference type="GO" id="GO:0032259">
    <property type="term" value="P:methylation"/>
    <property type="evidence" value="ECO:0007669"/>
    <property type="project" value="UniProtKB-KW"/>
</dbReference>
<dbReference type="eggNOG" id="COG0286">
    <property type="taxonomic scope" value="Bacteria"/>
</dbReference>
<dbReference type="Pfam" id="PF02384">
    <property type="entry name" value="N6_Mtase"/>
    <property type="match status" value="1"/>
</dbReference>
<evidence type="ECO:0000256" key="8">
    <source>
        <dbReference type="ARBA" id="ARBA00047942"/>
    </source>
</evidence>
<evidence type="ECO:0000313" key="12">
    <source>
        <dbReference type="EMBL" id="CAP18659.1"/>
    </source>
</evidence>
<keyword evidence="4 11" id="KW-0808">Transferase</keyword>
<keyword evidence="7" id="KW-0238">DNA-binding</keyword>
<dbReference type="PANTHER" id="PTHR42933:SF1">
    <property type="entry name" value="SITE-SPECIFIC DNA-METHYLTRANSFERASE (ADENINE-SPECIFIC)"/>
    <property type="match status" value="1"/>
</dbReference>
<dbReference type="REBASE" id="18512">
    <property type="entry name" value="PmaATORF26P"/>
</dbReference>
<dbReference type="eggNOG" id="COG0732">
    <property type="taxonomic scope" value="Bacteria"/>
</dbReference>
<comment type="similarity">
    <text evidence="1">Belongs to the type-I restriction system S methylase family.</text>
</comment>
<protein>
    <recommendedName>
        <fullName evidence="2">site-specific DNA-methyltransferase (adenine-specific)</fullName>
        <ecNumber evidence="2">2.1.1.72</ecNumber>
    </recommendedName>
</protein>
<feature type="domain" description="DNA methylase adenine-specific" evidence="10">
    <location>
        <begin position="295"/>
        <end position="510"/>
    </location>
</feature>
<comment type="catalytic activity">
    <reaction evidence="8">
        <text>a 2'-deoxyadenosine in DNA + S-adenosyl-L-methionine = an N(6)-methyl-2'-deoxyadenosine in DNA + S-adenosyl-L-homocysteine + H(+)</text>
        <dbReference type="Rhea" id="RHEA:15197"/>
        <dbReference type="Rhea" id="RHEA-COMP:12418"/>
        <dbReference type="Rhea" id="RHEA-COMP:12419"/>
        <dbReference type="ChEBI" id="CHEBI:15378"/>
        <dbReference type="ChEBI" id="CHEBI:57856"/>
        <dbReference type="ChEBI" id="CHEBI:59789"/>
        <dbReference type="ChEBI" id="CHEBI:90615"/>
        <dbReference type="ChEBI" id="CHEBI:90616"/>
        <dbReference type="EC" id="2.1.1.72"/>
    </reaction>
</comment>
<evidence type="ECO:0000259" key="9">
    <source>
        <dbReference type="Pfam" id="PF01420"/>
    </source>
</evidence>
<evidence type="ECO:0000256" key="7">
    <source>
        <dbReference type="ARBA" id="ARBA00023125"/>
    </source>
</evidence>
<dbReference type="EMBL" id="CU469464">
    <property type="protein sequence ID" value="CAP18659.1"/>
    <property type="molecule type" value="Genomic_DNA"/>
</dbReference>
<evidence type="ECO:0000256" key="4">
    <source>
        <dbReference type="ARBA" id="ARBA00022679"/>
    </source>
</evidence>
<keyword evidence="13" id="KW-1185">Reference proteome</keyword>
<dbReference type="CDD" id="cd02440">
    <property type="entry name" value="AdoMet_MTases"/>
    <property type="match status" value="1"/>
</dbReference>
<evidence type="ECO:0000256" key="1">
    <source>
        <dbReference type="ARBA" id="ARBA00010923"/>
    </source>
</evidence>
<dbReference type="GO" id="GO:0003677">
    <property type="term" value="F:DNA binding"/>
    <property type="evidence" value="ECO:0007669"/>
    <property type="project" value="UniProtKB-KW"/>
</dbReference>
<evidence type="ECO:0000256" key="5">
    <source>
        <dbReference type="ARBA" id="ARBA00022691"/>
    </source>
</evidence>
<feature type="domain" description="Type I restriction modification DNA specificity" evidence="9">
    <location>
        <begin position="633"/>
        <end position="775"/>
    </location>
</feature>
<dbReference type="InterPro" id="IPR000055">
    <property type="entry name" value="Restrct_endonuc_typeI_TRD"/>
</dbReference>
<keyword evidence="5" id="KW-0949">S-adenosyl-L-methionine</keyword>
<evidence type="ECO:0000313" key="13">
    <source>
        <dbReference type="Proteomes" id="UP000002020"/>
    </source>
</evidence>
<dbReference type="InterPro" id="IPR029063">
    <property type="entry name" value="SAM-dependent_MTases_sf"/>
</dbReference>
<dbReference type="AlphaFoldDB" id="B3R049"/>
<evidence type="ECO:0000313" key="11">
    <source>
        <dbReference type="EMBL" id="CAP18213.1"/>
    </source>
</evidence>
<accession>B3R049</accession>
<proteinExistence type="inferred from homology"/>
<dbReference type="SUPFAM" id="SSF116734">
    <property type="entry name" value="DNA methylase specificity domain"/>
    <property type="match status" value="1"/>
</dbReference>